<evidence type="ECO:0000313" key="7">
    <source>
        <dbReference type="EMBL" id="CAB4659294.1"/>
    </source>
</evidence>
<evidence type="ECO:0000256" key="2">
    <source>
        <dbReference type="ARBA" id="ARBA00023110"/>
    </source>
</evidence>
<proteinExistence type="predicted"/>
<dbReference type="SUPFAM" id="SSF50891">
    <property type="entry name" value="Cyclophilin-like"/>
    <property type="match status" value="1"/>
</dbReference>
<feature type="region of interest" description="Disordered" evidence="4">
    <location>
        <begin position="1"/>
        <end position="27"/>
    </location>
</feature>
<feature type="domain" description="PPIase cyclophilin-type" evidence="6">
    <location>
        <begin position="136"/>
        <end position="281"/>
    </location>
</feature>
<keyword evidence="5" id="KW-1133">Transmembrane helix</keyword>
<dbReference type="InterPro" id="IPR029000">
    <property type="entry name" value="Cyclophilin-like_dom_sf"/>
</dbReference>
<dbReference type="AlphaFoldDB" id="A0A6J6LFC0"/>
<organism evidence="7">
    <name type="scientific">freshwater metagenome</name>
    <dbReference type="NCBI Taxonomy" id="449393"/>
    <lineage>
        <taxon>unclassified sequences</taxon>
        <taxon>metagenomes</taxon>
        <taxon>ecological metagenomes</taxon>
    </lineage>
</organism>
<keyword evidence="5" id="KW-0472">Membrane</keyword>
<dbReference type="PANTHER" id="PTHR45625:SF4">
    <property type="entry name" value="PEPTIDYLPROLYL ISOMERASE DOMAIN AND WD REPEAT-CONTAINING PROTEIN 1"/>
    <property type="match status" value="1"/>
</dbReference>
<protein>
    <recommendedName>
        <fullName evidence="1">peptidylprolyl isomerase</fullName>
        <ecNumber evidence="1">5.2.1.8</ecNumber>
    </recommendedName>
</protein>
<feature type="compositionally biased region" description="Low complexity" evidence="4">
    <location>
        <begin position="61"/>
        <end position="76"/>
    </location>
</feature>
<keyword evidence="3" id="KW-0413">Isomerase</keyword>
<name>A0A6J6LFC0_9ZZZZ</name>
<dbReference type="Pfam" id="PF00160">
    <property type="entry name" value="Pro_isomerase"/>
    <property type="match status" value="1"/>
</dbReference>
<reference evidence="7" key="1">
    <citation type="submission" date="2020-05" db="EMBL/GenBank/DDBJ databases">
        <authorList>
            <person name="Chiriac C."/>
            <person name="Salcher M."/>
            <person name="Ghai R."/>
            <person name="Kavagutti S V."/>
        </authorList>
    </citation>
    <scope>NUCLEOTIDE SEQUENCE</scope>
</reference>
<dbReference type="InterPro" id="IPR002130">
    <property type="entry name" value="Cyclophilin-type_PPIase_dom"/>
</dbReference>
<evidence type="ECO:0000259" key="6">
    <source>
        <dbReference type="PROSITE" id="PS50072"/>
    </source>
</evidence>
<evidence type="ECO:0000256" key="1">
    <source>
        <dbReference type="ARBA" id="ARBA00013194"/>
    </source>
</evidence>
<sequence>MGTDKRERQKANRERARQERIRKQQRSKLTKRGLIFGVGIPVLVIALFAISQLGGGSETTAPAVTTAAPTETSAPTDSSNAPVTTVAGKPLTIVEGTTDCPKTDGSQKRVDTFSDSMKKCIDPAKSYTATFNTSEGTVVVALNAKAVPGTVNNFVSLSRYKYYDGTTIFRTDPSIDIIQGGGFSASDSIGYTIKDEGGPYSYSEGDLVMARTGAPDSAGAQYFFVTGPKASALDGQGTYVTFGKVTQGLDVLKKIIGLHEATTDGLGGKPSRTVTVKTITIAEK</sequence>
<dbReference type="GO" id="GO:0003755">
    <property type="term" value="F:peptidyl-prolyl cis-trans isomerase activity"/>
    <property type="evidence" value="ECO:0007669"/>
    <property type="project" value="UniProtKB-KW"/>
</dbReference>
<evidence type="ECO:0000256" key="5">
    <source>
        <dbReference type="SAM" id="Phobius"/>
    </source>
</evidence>
<keyword evidence="5" id="KW-0812">Transmembrane</keyword>
<dbReference type="EMBL" id="CAEZWJ010000039">
    <property type="protein sequence ID" value="CAB4659294.1"/>
    <property type="molecule type" value="Genomic_DNA"/>
</dbReference>
<feature type="transmembrane region" description="Helical" evidence="5">
    <location>
        <begin position="33"/>
        <end position="54"/>
    </location>
</feature>
<dbReference type="CDD" id="cd00317">
    <property type="entry name" value="cyclophilin"/>
    <property type="match status" value="1"/>
</dbReference>
<evidence type="ECO:0000256" key="3">
    <source>
        <dbReference type="ARBA" id="ARBA00023235"/>
    </source>
</evidence>
<feature type="compositionally biased region" description="Basic and acidic residues" evidence="4">
    <location>
        <begin position="1"/>
        <end position="22"/>
    </location>
</feature>
<dbReference type="PROSITE" id="PS50072">
    <property type="entry name" value="CSA_PPIASE_2"/>
    <property type="match status" value="1"/>
</dbReference>
<dbReference type="Gene3D" id="2.40.100.10">
    <property type="entry name" value="Cyclophilin-like"/>
    <property type="match status" value="1"/>
</dbReference>
<dbReference type="InterPro" id="IPR044666">
    <property type="entry name" value="Cyclophilin_A-like"/>
</dbReference>
<dbReference type="PRINTS" id="PR00153">
    <property type="entry name" value="CSAPPISMRASE"/>
</dbReference>
<dbReference type="PANTHER" id="PTHR45625">
    <property type="entry name" value="PEPTIDYL-PROLYL CIS-TRANS ISOMERASE-RELATED"/>
    <property type="match status" value="1"/>
</dbReference>
<feature type="region of interest" description="Disordered" evidence="4">
    <location>
        <begin position="61"/>
        <end position="83"/>
    </location>
</feature>
<accession>A0A6J6LFC0</accession>
<gene>
    <name evidence="7" type="ORF">UFOPK2214_01124</name>
</gene>
<keyword evidence="2" id="KW-0697">Rotamase</keyword>
<dbReference type="EC" id="5.2.1.8" evidence="1"/>
<evidence type="ECO:0000256" key="4">
    <source>
        <dbReference type="SAM" id="MobiDB-lite"/>
    </source>
</evidence>